<dbReference type="SUPFAM" id="SSF50118">
    <property type="entry name" value="Cell growth inhibitor/plasmid maintenance toxic component"/>
    <property type="match status" value="1"/>
</dbReference>
<protein>
    <recommendedName>
        <fullName evidence="3">mRNA interferase</fullName>
        <ecNumber evidence="3">3.1.-.-</ecNumber>
    </recommendedName>
</protein>
<sequence length="120" mass="13631">MTINPKRGEIWQVNLEPTIGQEIRKKRPVVVISSDLYSPIALRIVIPLTTWQNKFINRPFMVKIVQDKINGLDQDSARNVLQIRSLSTQRFIDKIGVVSNQVMGELLAGLVISIDYSIDN</sequence>
<evidence type="ECO:0000313" key="5">
    <source>
        <dbReference type="Proteomes" id="UP000320293"/>
    </source>
</evidence>
<dbReference type="GO" id="GO:0006402">
    <property type="term" value="P:mRNA catabolic process"/>
    <property type="evidence" value="ECO:0007669"/>
    <property type="project" value="TreeGrafter"/>
</dbReference>
<evidence type="ECO:0000313" key="4">
    <source>
        <dbReference type="EMBL" id="TRU50363.1"/>
    </source>
</evidence>
<dbReference type="GO" id="GO:0016075">
    <property type="term" value="P:rRNA catabolic process"/>
    <property type="evidence" value="ECO:0007669"/>
    <property type="project" value="TreeGrafter"/>
</dbReference>
<dbReference type="InterPro" id="IPR011067">
    <property type="entry name" value="Plasmid_toxin/cell-grow_inhib"/>
</dbReference>
<dbReference type="GO" id="GO:0016787">
    <property type="term" value="F:hydrolase activity"/>
    <property type="evidence" value="ECO:0007669"/>
    <property type="project" value="UniProtKB-KW"/>
</dbReference>
<keyword evidence="3" id="KW-0255">Endonuclease</keyword>
<dbReference type="EMBL" id="SFBF01000109">
    <property type="protein sequence ID" value="TRU50363.1"/>
    <property type="molecule type" value="Genomic_DNA"/>
</dbReference>
<proteinExistence type="inferred from homology"/>
<comment type="caution">
    <text evidence="4">The sequence shown here is derived from an EMBL/GenBank/DDBJ whole genome shotgun (WGS) entry which is preliminary data.</text>
</comment>
<keyword evidence="3" id="KW-0378">Hydrolase</keyword>
<comment type="function">
    <text evidence="3">Toxic component of a type II toxin-antitoxin (TA) system.</text>
</comment>
<dbReference type="PANTHER" id="PTHR33988">
    <property type="entry name" value="ENDORIBONUCLEASE MAZF-RELATED"/>
    <property type="match status" value="1"/>
</dbReference>
<name>A0A552FUG9_MICAE</name>
<evidence type="ECO:0000256" key="1">
    <source>
        <dbReference type="ARBA" id="ARBA00007521"/>
    </source>
</evidence>
<keyword evidence="3" id="KW-0540">Nuclease</keyword>
<reference evidence="4 5" key="1">
    <citation type="submission" date="2019-01" db="EMBL/GenBank/DDBJ databases">
        <title>Coherence of Microcystis species and biogeography revealed through population genomics.</title>
        <authorList>
            <person name="Perez-Carrascal O.M."/>
            <person name="Terrat Y."/>
            <person name="Giani A."/>
            <person name="Fortin N."/>
            <person name="Tromas N."/>
            <person name="Shapiro B.J."/>
        </authorList>
    </citation>
    <scope>NUCLEOTIDE SEQUENCE [LARGE SCALE GENOMIC DNA]</scope>
    <source>
        <strain evidence="4">Ma_QC_Ca_00000000_S207</strain>
    </source>
</reference>
<comment type="similarity">
    <text evidence="1 3">Belongs to the PemK/MazF family.</text>
</comment>
<dbReference type="InterPro" id="IPR003477">
    <property type="entry name" value="PemK-like"/>
</dbReference>
<keyword evidence="2" id="KW-1277">Toxin-antitoxin system</keyword>
<dbReference type="GO" id="GO:0004521">
    <property type="term" value="F:RNA endonuclease activity"/>
    <property type="evidence" value="ECO:0007669"/>
    <property type="project" value="TreeGrafter"/>
</dbReference>
<dbReference type="AlphaFoldDB" id="A0A552FUG9"/>
<evidence type="ECO:0000256" key="2">
    <source>
        <dbReference type="ARBA" id="ARBA00022649"/>
    </source>
</evidence>
<gene>
    <name evidence="4" type="ORF">EWV91_06135</name>
</gene>
<dbReference type="PIRSF" id="PIRSF033490">
    <property type="entry name" value="MazF"/>
    <property type="match status" value="1"/>
</dbReference>
<organism evidence="4 5">
    <name type="scientific">Microcystis aeruginosa Ma_QC_Ca_00000000_S207</name>
    <dbReference type="NCBI Taxonomy" id="2486251"/>
    <lineage>
        <taxon>Bacteria</taxon>
        <taxon>Bacillati</taxon>
        <taxon>Cyanobacteriota</taxon>
        <taxon>Cyanophyceae</taxon>
        <taxon>Oscillatoriophycideae</taxon>
        <taxon>Chroococcales</taxon>
        <taxon>Microcystaceae</taxon>
        <taxon>Microcystis</taxon>
    </lineage>
</organism>
<evidence type="ECO:0000256" key="3">
    <source>
        <dbReference type="PIRNR" id="PIRNR033490"/>
    </source>
</evidence>
<dbReference type="GO" id="GO:0003677">
    <property type="term" value="F:DNA binding"/>
    <property type="evidence" value="ECO:0007669"/>
    <property type="project" value="InterPro"/>
</dbReference>
<dbReference type="Proteomes" id="UP000320293">
    <property type="component" value="Unassembled WGS sequence"/>
</dbReference>
<dbReference type="Gene3D" id="2.30.30.110">
    <property type="match status" value="1"/>
</dbReference>
<dbReference type="EC" id="3.1.-.-" evidence="3"/>
<dbReference type="Pfam" id="PF02452">
    <property type="entry name" value="PemK_toxin"/>
    <property type="match status" value="1"/>
</dbReference>
<accession>A0A552FUG9</accession>